<dbReference type="Proteomes" id="UP000287171">
    <property type="component" value="Unassembled WGS sequence"/>
</dbReference>
<protein>
    <recommendedName>
        <fullName evidence="4">Pentapeptide repeat-containing protein</fullName>
    </recommendedName>
</protein>
<accession>A0A402BD58</accession>
<organism evidence="2 3">
    <name type="scientific">Dictyobacter alpinus</name>
    <dbReference type="NCBI Taxonomy" id="2014873"/>
    <lineage>
        <taxon>Bacteria</taxon>
        <taxon>Bacillati</taxon>
        <taxon>Chloroflexota</taxon>
        <taxon>Ktedonobacteria</taxon>
        <taxon>Ktedonobacterales</taxon>
        <taxon>Dictyobacteraceae</taxon>
        <taxon>Dictyobacter</taxon>
    </lineage>
</organism>
<feature type="region of interest" description="Disordered" evidence="1">
    <location>
        <begin position="254"/>
        <end position="307"/>
    </location>
</feature>
<dbReference type="Pfam" id="PF00805">
    <property type="entry name" value="Pentapeptide"/>
    <property type="match status" value="3"/>
</dbReference>
<dbReference type="InterPro" id="IPR001646">
    <property type="entry name" value="5peptide_repeat"/>
</dbReference>
<proteinExistence type="predicted"/>
<dbReference type="Gene3D" id="2.160.20.80">
    <property type="entry name" value="E3 ubiquitin-protein ligase SopA"/>
    <property type="match status" value="1"/>
</dbReference>
<feature type="compositionally biased region" description="Polar residues" evidence="1">
    <location>
        <begin position="278"/>
        <end position="295"/>
    </location>
</feature>
<reference evidence="3" key="1">
    <citation type="submission" date="2018-12" db="EMBL/GenBank/DDBJ databases">
        <title>Tengunoibacter tsumagoiensis gen. nov., sp. nov., Dictyobacter kobayashii sp. nov., D. alpinus sp. nov., and D. joshuensis sp. nov. and description of Dictyobacteraceae fam. nov. within the order Ktedonobacterales isolated from Tengu-no-mugimeshi.</title>
        <authorList>
            <person name="Wang C.M."/>
            <person name="Zheng Y."/>
            <person name="Sakai Y."/>
            <person name="Toyoda A."/>
            <person name="Minakuchi Y."/>
            <person name="Abe K."/>
            <person name="Yokota A."/>
            <person name="Yabe S."/>
        </authorList>
    </citation>
    <scope>NUCLEOTIDE SEQUENCE [LARGE SCALE GENOMIC DNA]</scope>
    <source>
        <strain evidence="3">Uno16</strain>
    </source>
</reference>
<keyword evidence="3" id="KW-1185">Reference proteome</keyword>
<dbReference type="EMBL" id="BIFT01000002">
    <property type="protein sequence ID" value="GCE29217.1"/>
    <property type="molecule type" value="Genomic_DNA"/>
</dbReference>
<dbReference type="InterPro" id="IPR051082">
    <property type="entry name" value="Pentapeptide-BTB/POZ_domain"/>
</dbReference>
<evidence type="ECO:0000313" key="3">
    <source>
        <dbReference type="Proteomes" id="UP000287171"/>
    </source>
</evidence>
<comment type="caution">
    <text evidence="2">The sequence shown here is derived from an EMBL/GenBank/DDBJ whole genome shotgun (WGS) entry which is preliminary data.</text>
</comment>
<dbReference type="RefSeq" id="WP_161982345.1">
    <property type="nucleotide sequence ID" value="NZ_BIFT01000002.1"/>
</dbReference>
<dbReference type="PANTHER" id="PTHR14136:SF17">
    <property type="entry name" value="BTB_POZ DOMAIN-CONTAINING PROTEIN KCTD9"/>
    <property type="match status" value="1"/>
</dbReference>
<dbReference type="AlphaFoldDB" id="A0A402BD58"/>
<evidence type="ECO:0008006" key="4">
    <source>
        <dbReference type="Google" id="ProtNLM"/>
    </source>
</evidence>
<sequence length="307" mass="32134">MARTRTISTLTQLDGNRARTIFVFLSEALLTGKPDPIISFENADLSNTKWSKADLSGVNLMKANLSGVNLMKANLMKANLSRDILSGADLNGAILAEADIRGANLSGVNLSGAKLSGAKLGGSDLSNATLHGAYLNGGIKLFQGKFGEFNTDLSGGNLRWSDLRGADFSMVDLSGADLSGVNLRNALNLKHTLLDKTLLLGVTGLTTKQIAHCKANGAIVDEEATPSAPPAQNATAISPQKAILQTSFIQEAAPTQEHIAVKKEAPSVAPSSDDHTAPYSSSQGPPLSALPQQEYFTPPLPSQDKGS</sequence>
<name>A0A402BD58_9CHLR</name>
<gene>
    <name evidence="2" type="ORF">KDA_47010</name>
</gene>
<evidence type="ECO:0000256" key="1">
    <source>
        <dbReference type="SAM" id="MobiDB-lite"/>
    </source>
</evidence>
<evidence type="ECO:0000313" key="2">
    <source>
        <dbReference type="EMBL" id="GCE29217.1"/>
    </source>
</evidence>
<dbReference type="PANTHER" id="PTHR14136">
    <property type="entry name" value="BTB_POZ DOMAIN-CONTAINING PROTEIN KCTD9"/>
    <property type="match status" value="1"/>
</dbReference>
<dbReference type="SUPFAM" id="SSF141571">
    <property type="entry name" value="Pentapeptide repeat-like"/>
    <property type="match status" value="1"/>
</dbReference>